<proteinExistence type="predicted"/>
<gene>
    <name evidence="1" type="ORF">S06H3_66712</name>
</gene>
<comment type="caution">
    <text evidence="1">The sequence shown here is derived from an EMBL/GenBank/DDBJ whole genome shotgun (WGS) entry which is preliminary data.</text>
</comment>
<protein>
    <submittedName>
        <fullName evidence="1">Uncharacterized protein</fullName>
    </submittedName>
</protein>
<accession>X1QPT8</accession>
<reference evidence="1" key="1">
    <citation type="journal article" date="2014" name="Front. Microbiol.">
        <title>High frequency of phylogenetically diverse reductive dehalogenase-homologous genes in deep subseafloor sedimentary metagenomes.</title>
        <authorList>
            <person name="Kawai M."/>
            <person name="Futagami T."/>
            <person name="Toyoda A."/>
            <person name="Takaki Y."/>
            <person name="Nishi S."/>
            <person name="Hori S."/>
            <person name="Arai W."/>
            <person name="Tsubouchi T."/>
            <person name="Morono Y."/>
            <person name="Uchiyama I."/>
            <person name="Ito T."/>
            <person name="Fujiyama A."/>
            <person name="Inagaki F."/>
            <person name="Takami H."/>
        </authorList>
    </citation>
    <scope>NUCLEOTIDE SEQUENCE</scope>
    <source>
        <strain evidence="1">Expedition CK06-06</strain>
    </source>
</reference>
<name>X1QPT8_9ZZZZ</name>
<feature type="non-terminal residue" evidence="1">
    <location>
        <position position="1"/>
    </location>
</feature>
<evidence type="ECO:0000313" key="1">
    <source>
        <dbReference type="EMBL" id="GAI70532.1"/>
    </source>
</evidence>
<sequence>EEVSEEYKEEWLENIETTVQIDGNWIEDPSLFYCHKRLW</sequence>
<organism evidence="1">
    <name type="scientific">marine sediment metagenome</name>
    <dbReference type="NCBI Taxonomy" id="412755"/>
    <lineage>
        <taxon>unclassified sequences</taxon>
        <taxon>metagenomes</taxon>
        <taxon>ecological metagenomes</taxon>
    </lineage>
</organism>
<dbReference type="EMBL" id="BARV01045631">
    <property type="protein sequence ID" value="GAI70532.1"/>
    <property type="molecule type" value="Genomic_DNA"/>
</dbReference>
<dbReference type="AlphaFoldDB" id="X1QPT8"/>